<sequence>MANCQVNTITLQSMNYGETLVYWYLRLNGFFPLNNFVLHQHEETIDDSADCDVLAVRHPHAYEIIGGQKADWDPNLSEQGINLCDRITGIIVEVKTGQDATKILKNTINSFSSDRIRYAVQRLGFWPQEDTPVIEDTLNTRVSYQDDTFQIFKLLVSDRLPRSKEPERWKQLSLSNVENFIVERLKKHCDKKYADRLRFPSDLMQYMIWKTTTDQNGRTPNSLGV</sequence>
<name>A0ABN8HM01_9BACT</name>
<protein>
    <submittedName>
        <fullName evidence="1">Uncharacterized protein</fullName>
    </submittedName>
</protein>
<proteinExistence type="predicted"/>
<accession>A0ABN8HM01</accession>
<dbReference type="EMBL" id="OW150024">
    <property type="protein sequence ID" value="CAH2032193.1"/>
    <property type="molecule type" value="Genomic_DNA"/>
</dbReference>
<evidence type="ECO:0000313" key="1">
    <source>
        <dbReference type="EMBL" id="CAH2032193.1"/>
    </source>
</evidence>
<gene>
    <name evidence="1" type="ORF">GEAMG1_2357</name>
</gene>
<evidence type="ECO:0000313" key="2">
    <source>
        <dbReference type="Proteomes" id="UP001295463"/>
    </source>
</evidence>
<reference evidence="1 2" key="1">
    <citation type="submission" date="2022-03" db="EMBL/GenBank/DDBJ databases">
        <authorList>
            <person name="Koch H."/>
        </authorList>
    </citation>
    <scope>NUCLEOTIDE SEQUENCE [LARGE SCALE GENOMIC DNA]</scope>
    <source>
        <strain evidence="1 2">G1</strain>
    </source>
</reference>
<organism evidence="1 2">
    <name type="scientific">Trichlorobacter ammonificans</name>
    <dbReference type="NCBI Taxonomy" id="2916410"/>
    <lineage>
        <taxon>Bacteria</taxon>
        <taxon>Pseudomonadati</taxon>
        <taxon>Thermodesulfobacteriota</taxon>
        <taxon>Desulfuromonadia</taxon>
        <taxon>Geobacterales</taxon>
        <taxon>Geobacteraceae</taxon>
        <taxon>Trichlorobacter</taxon>
    </lineage>
</organism>
<dbReference type="Proteomes" id="UP001295463">
    <property type="component" value="Chromosome"/>
</dbReference>
<keyword evidence="2" id="KW-1185">Reference proteome</keyword>